<accession>A0A941DBC1</accession>
<evidence type="ECO:0000313" key="2">
    <source>
        <dbReference type="EMBL" id="MBR7743867.1"/>
    </source>
</evidence>
<keyword evidence="1" id="KW-1133">Transmembrane helix</keyword>
<comment type="caution">
    <text evidence="2">The sequence shown here is derived from an EMBL/GenBank/DDBJ whole genome shotgun (WGS) entry which is preliminary data.</text>
</comment>
<dbReference type="AlphaFoldDB" id="A0A941DBC1"/>
<proteinExistence type="predicted"/>
<evidence type="ECO:0000256" key="1">
    <source>
        <dbReference type="SAM" id="Phobius"/>
    </source>
</evidence>
<dbReference type="EMBL" id="JAGSNF010000015">
    <property type="protein sequence ID" value="MBR7743867.1"/>
    <property type="molecule type" value="Genomic_DNA"/>
</dbReference>
<keyword evidence="1" id="KW-0812">Transmembrane</keyword>
<reference evidence="2" key="1">
    <citation type="submission" date="2021-04" db="EMBL/GenBank/DDBJ databases">
        <title>Phycicoccus avicenniae sp. nov., a novel endophytic actinomycetes isolated from branch of Avicennia mariana.</title>
        <authorList>
            <person name="Tuo L."/>
        </authorList>
    </citation>
    <scope>NUCLEOTIDE SEQUENCE</scope>
    <source>
        <strain evidence="2">BSK3Z-2</strain>
    </source>
</reference>
<evidence type="ECO:0000313" key="3">
    <source>
        <dbReference type="Proteomes" id="UP000677016"/>
    </source>
</evidence>
<protein>
    <submittedName>
        <fullName evidence="2">Uncharacterized protein</fullName>
    </submittedName>
</protein>
<name>A0A941DBC1_9MICO</name>
<dbReference type="Proteomes" id="UP000677016">
    <property type="component" value="Unassembled WGS sequence"/>
</dbReference>
<organism evidence="2 3">
    <name type="scientific">Phycicoccus avicenniae</name>
    <dbReference type="NCBI Taxonomy" id="2828860"/>
    <lineage>
        <taxon>Bacteria</taxon>
        <taxon>Bacillati</taxon>
        <taxon>Actinomycetota</taxon>
        <taxon>Actinomycetes</taxon>
        <taxon>Micrococcales</taxon>
        <taxon>Intrasporangiaceae</taxon>
        <taxon>Phycicoccus</taxon>
    </lineage>
</organism>
<gene>
    <name evidence="2" type="ORF">KC207_11255</name>
</gene>
<feature type="transmembrane region" description="Helical" evidence="1">
    <location>
        <begin position="12"/>
        <end position="34"/>
    </location>
</feature>
<keyword evidence="1" id="KW-0472">Membrane</keyword>
<dbReference type="RefSeq" id="WP_211603118.1">
    <property type="nucleotide sequence ID" value="NZ_JAGSNF010000015.1"/>
</dbReference>
<keyword evidence="3" id="KW-1185">Reference proteome</keyword>
<sequence length="152" mass="15290">MSGRTRRDERGTIGVLLLGLSVIAMTLVAGAVAVTSAQLSRMALLDVADGAALAAANALDEGAYAEGVGEAVPLSDVSVRDEAVRYLASTERPARVTGWRLGAGTGTPDGETAVVVLVGDAELPMVGGMLSDLGVAITITVTSSARADVVQP</sequence>